<accession>A0ABT4AEQ4</accession>
<dbReference type="Pfam" id="PF14412">
    <property type="entry name" value="AHH"/>
    <property type="match status" value="1"/>
</dbReference>
<proteinExistence type="predicted"/>
<comment type="caution">
    <text evidence="1">The sequence shown here is derived from an EMBL/GenBank/DDBJ whole genome shotgun (WGS) entry which is preliminary data.</text>
</comment>
<dbReference type="RefSeq" id="WP_267538838.1">
    <property type="nucleotide sequence ID" value="NZ_JAPNKA010000001.1"/>
</dbReference>
<name>A0ABT4AEQ4_9BACT</name>
<sequence length="298" mass="33830">MPDASEEQHLKDVAAKFHEGTADTSVGKCLNRHVSVWKAHSCSHRWQAWLHATDDKALYDWPKYKRFADNNQQIRTDAKPNYTTSDKFGNKTVWPVYPAFYKEFLDAPKPYEWDVAQFGNFRHSCVVPYYHNAHHIVTNSELRNAINRLTAKFEGRVPDANAFVRGGLLMVGYNLNHKINMIVVPMDKAIADELGLPRHLNEVTDRSHPTYSLQIKDELEDIMNDYAKTLEEVANAGLDHVMPNYSLSKAKLEALSKSIYAKITANVRPPGYDGTLNTVLGPRKKPATPRVLGKRKAT</sequence>
<dbReference type="InterPro" id="IPR032871">
    <property type="entry name" value="AHH_dom_containing"/>
</dbReference>
<gene>
    <name evidence="1" type="ORF">OV287_37495</name>
</gene>
<organism evidence="1 2">
    <name type="scientific">Archangium lansingense</name>
    <dbReference type="NCBI Taxonomy" id="2995310"/>
    <lineage>
        <taxon>Bacteria</taxon>
        <taxon>Pseudomonadati</taxon>
        <taxon>Myxococcota</taxon>
        <taxon>Myxococcia</taxon>
        <taxon>Myxococcales</taxon>
        <taxon>Cystobacterineae</taxon>
        <taxon>Archangiaceae</taxon>
        <taxon>Archangium</taxon>
    </lineage>
</organism>
<dbReference type="Proteomes" id="UP001207654">
    <property type="component" value="Unassembled WGS sequence"/>
</dbReference>
<dbReference type="EMBL" id="JAPNKA010000001">
    <property type="protein sequence ID" value="MCY1080163.1"/>
    <property type="molecule type" value="Genomic_DNA"/>
</dbReference>
<protein>
    <submittedName>
        <fullName evidence="1">AHH domain-containing protein</fullName>
    </submittedName>
</protein>
<reference evidence="1 2" key="1">
    <citation type="submission" date="2022-11" db="EMBL/GenBank/DDBJ databases">
        <title>Minimal conservation of predation-associated metabolite biosynthetic gene clusters underscores biosynthetic potential of Myxococcota including descriptions for ten novel species: Archangium lansinium sp. nov., Myxococcus landrumus sp. nov., Nannocystis bai.</title>
        <authorList>
            <person name="Ahearne A."/>
            <person name="Stevens C."/>
            <person name="Phillips K."/>
        </authorList>
    </citation>
    <scope>NUCLEOTIDE SEQUENCE [LARGE SCALE GENOMIC DNA]</scope>
    <source>
        <strain evidence="1 2">MIWBW</strain>
    </source>
</reference>
<keyword evidence="2" id="KW-1185">Reference proteome</keyword>
<evidence type="ECO:0000313" key="2">
    <source>
        <dbReference type="Proteomes" id="UP001207654"/>
    </source>
</evidence>
<evidence type="ECO:0000313" key="1">
    <source>
        <dbReference type="EMBL" id="MCY1080163.1"/>
    </source>
</evidence>